<gene>
    <name evidence="1" type="ORF">OP8BY_1901</name>
</gene>
<evidence type="ECO:0000313" key="1">
    <source>
        <dbReference type="EMBL" id="RFT16297.1"/>
    </source>
</evidence>
<comment type="caution">
    <text evidence="1">The sequence shown here is derived from an EMBL/GenBank/DDBJ whole genome shotgun (WGS) entry which is preliminary data.</text>
</comment>
<sequence length="257" mass="29668">MENLELQLARMPKGSRLILRDDLYDLSPLKDILEKSVTGKIRVSLLDTGRLSPEELEWLGEFPFSLYTSDASRPDFQVLNHISLALKPLGCGLFYFLQGELKEESGLWNNVELFQAIYVSGREKDRPLETLARLAEEVSRSRGALVYYHHKKPEENLVQVCLKNCWLHVSNKNLEEDAEIMILDLLKEIKKYGGRPVIHIDRGQSYHFLRQLAEAGAFLEFNLPPLEPGSKIFSLAESWQKKKLPEKAYYLYREIMA</sequence>
<dbReference type="Proteomes" id="UP000257323">
    <property type="component" value="Unassembled WGS sequence"/>
</dbReference>
<reference evidence="1 2" key="1">
    <citation type="submission" date="2018-08" db="EMBL/GenBank/DDBJ databases">
        <title>Genome analysis of the thermophilic bacterium of the candidate phylum Aminicenantes from deep subsurface aquifer revealed its physiology and ecological role.</title>
        <authorList>
            <person name="Kadnikov V.V."/>
            <person name="Mardanov A.V."/>
            <person name="Beletsky A.V."/>
            <person name="Karnachuk O.V."/>
            <person name="Ravin N.V."/>
        </authorList>
    </citation>
    <scope>NUCLEOTIDE SEQUENCE [LARGE SCALE GENOMIC DNA]</scope>
    <source>
        <strain evidence="1">BY38</strain>
    </source>
</reference>
<evidence type="ECO:0000313" key="2">
    <source>
        <dbReference type="Proteomes" id="UP000257323"/>
    </source>
</evidence>
<name>A0A3E2BNT1_9BACT</name>
<dbReference type="AlphaFoldDB" id="A0A3E2BNT1"/>
<organism evidence="1 2">
    <name type="scientific">Candidatus Saccharicenans subterraneus</name>
    <dbReference type="NCBI Taxonomy" id="2508984"/>
    <lineage>
        <taxon>Bacteria</taxon>
        <taxon>Candidatus Aminicenantota</taxon>
        <taxon>Candidatus Aminicenantia</taxon>
        <taxon>Candidatus Aminicenantales</taxon>
        <taxon>Candidatus Saccharicenantaceae</taxon>
        <taxon>Candidatus Saccharicenans</taxon>
    </lineage>
</organism>
<dbReference type="EMBL" id="QUAH01000004">
    <property type="protein sequence ID" value="RFT16297.1"/>
    <property type="molecule type" value="Genomic_DNA"/>
</dbReference>
<proteinExistence type="predicted"/>
<accession>A0A3E2BNT1</accession>
<protein>
    <submittedName>
        <fullName evidence="1">Uncharacterized protein</fullName>
    </submittedName>
</protein>